<evidence type="ECO:0000313" key="3">
    <source>
        <dbReference type="Proteomes" id="UP000054600"/>
    </source>
</evidence>
<dbReference type="Proteomes" id="UP000054600">
    <property type="component" value="Unassembled WGS sequence"/>
</dbReference>
<proteinExistence type="predicted"/>
<protein>
    <recommendedName>
        <fullName evidence="1">DUF7790 domain-containing protein</fullName>
    </recommendedName>
</protein>
<reference evidence="2 3" key="1">
    <citation type="submission" date="2015-11" db="EMBL/GenBank/DDBJ databases">
        <title>Genomic analysis of 38 Legionella species identifies large and diverse effector repertoires.</title>
        <authorList>
            <person name="Burstein D."/>
            <person name="Amaro F."/>
            <person name="Zusman T."/>
            <person name="Lifshitz Z."/>
            <person name="Cohen O."/>
            <person name="Gilbert J.A."/>
            <person name="Pupko T."/>
            <person name="Shuman H.A."/>
            <person name="Segal G."/>
        </authorList>
    </citation>
    <scope>NUCLEOTIDE SEQUENCE [LARGE SCALE GENOMIC DNA]</scope>
    <source>
        <strain evidence="2 3">ATCC 49655</strain>
    </source>
</reference>
<dbReference type="InterPro" id="IPR056692">
    <property type="entry name" value="DUF7790"/>
</dbReference>
<feature type="domain" description="DUF7790" evidence="1">
    <location>
        <begin position="55"/>
        <end position="312"/>
    </location>
</feature>
<evidence type="ECO:0000313" key="2">
    <source>
        <dbReference type="EMBL" id="KTD57674.1"/>
    </source>
</evidence>
<dbReference type="OrthoDB" id="5649841at2"/>
<keyword evidence="3" id="KW-1185">Reference proteome</keyword>
<name>A0A0W0YL91_9GAMM</name>
<dbReference type="EMBL" id="LNYW01000066">
    <property type="protein sequence ID" value="KTD57674.1"/>
    <property type="molecule type" value="Genomic_DNA"/>
</dbReference>
<gene>
    <name evidence="2" type="ORF">Lsha_2515</name>
</gene>
<dbReference type="eggNOG" id="ENOG5034831">
    <property type="taxonomic scope" value="Bacteria"/>
</dbReference>
<dbReference type="AlphaFoldDB" id="A0A0W0YL91"/>
<sequence length="331" mass="38114">MSTARIEKLLQENIEDLIPVPRLPVSVKEDPISRRLRRFDNLELKAPMPTHSGVYINTNERGSAETARTLAQKPLITQACHIGFSGWHNFDIMAQRLSTRALICDINPENALFLYHVLKLVGRYTDRQEFVRQMSQFVKKSHYVGARKNIGRDPWLYSIESTSISFSLNVSEEPPYDDHYSVFEEVELEFQRPTSWLFTDERYAHIRRLALTDKIALITESICAVETFASIAKLLRENSVQIDTVYVSNISEWIDTPKERDLFRETVQAFLSESETILIDGKHAFQDHATPKQRSITKKELTPLSSQNWFFNSALKAEDNEPRYTTAALAS</sequence>
<dbReference type="RefSeq" id="WP_018576763.1">
    <property type="nucleotide sequence ID" value="NZ_KB892391.1"/>
</dbReference>
<evidence type="ECO:0000259" key="1">
    <source>
        <dbReference type="Pfam" id="PF25046"/>
    </source>
</evidence>
<accession>A0A0W0YL91</accession>
<organism evidence="2 3">
    <name type="scientific">Legionella shakespearei DSM 23087</name>
    <dbReference type="NCBI Taxonomy" id="1122169"/>
    <lineage>
        <taxon>Bacteria</taxon>
        <taxon>Pseudomonadati</taxon>
        <taxon>Pseudomonadota</taxon>
        <taxon>Gammaproteobacteria</taxon>
        <taxon>Legionellales</taxon>
        <taxon>Legionellaceae</taxon>
        <taxon>Legionella</taxon>
    </lineage>
</organism>
<dbReference type="PATRIC" id="fig|1122169.6.peg.2897"/>
<comment type="caution">
    <text evidence="2">The sequence shown here is derived from an EMBL/GenBank/DDBJ whole genome shotgun (WGS) entry which is preliminary data.</text>
</comment>
<dbReference type="Pfam" id="PF25046">
    <property type="entry name" value="DUF7790"/>
    <property type="match status" value="1"/>
</dbReference>